<comment type="caution">
    <text evidence="4">The sequence shown here is derived from an EMBL/GenBank/DDBJ whole genome shotgun (WGS) entry which is preliminary data.</text>
</comment>
<dbReference type="OrthoDB" id="3066012at2759"/>
<feature type="region of interest" description="Disordered" evidence="1">
    <location>
        <begin position="297"/>
        <end position="356"/>
    </location>
</feature>
<proteinExistence type="predicted"/>
<organism evidence="4 5">
    <name type="scientific">Cyclocybe aegerita</name>
    <name type="common">Black poplar mushroom</name>
    <name type="synonym">Agrocybe aegerita</name>
    <dbReference type="NCBI Taxonomy" id="1973307"/>
    <lineage>
        <taxon>Eukaryota</taxon>
        <taxon>Fungi</taxon>
        <taxon>Dikarya</taxon>
        <taxon>Basidiomycota</taxon>
        <taxon>Agaricomycotina</taxon>
        <taxon>Agaricomycetes</taxon>
        <taxon>Agaricomycetidae</taxon>
        <taxon>Agaricales</taxon>
        <taxon>Agaricineae</taxon>
        <taxon>Bolbitiaceae</taxon>
        <taxon>Cyclocybe</taxon>
    </lineage>
</organism>
<feature type="chain" id="PRO_5035750827" description="Transmembrane protein" evidence="3">
    <location>
        <begin position="33"/>
        <end position="356"/>
    </location>
</feature>
<keyword evidence="5" id="KW-1185">Reference proteome</keyword>
<feature type="compositionally biased region" description="Polar residues" evidence="1">
    <location>
        <begin position="306"/>
        <end position="320"/>
    </location>
</feature>
<evidence type="ECO:0000256" key="1">
    <source>
        <dbReference type="SAM" id="MobiDB-lite"/>
    </source>
</evidence>
<gene>
    <name evidence="4" type="ORF">AAE3_LOCUS2473</name>
</gene>
<dbReference type="EMBL" id="CACVBS010000028">
    <property type="protein sequence ID" value="CAA7259610.1"/>
    <property type="molecule type" value="Genomic_DNA"/>
</dbReference>
<keyword evidence="3" id="KW-0732">Signal</keyword>
<reference evidence="4 5" key="1">
    <citation type="submission" date="2020-01" db="EMBL/GenBank/DDBJ databases">
        <authorList>
            <person name="Gupta K D."/>
        </authorList>
    </citation>
    <scope>NUCLEOTIDE SEQUENCE [LARGE SCALE GENOMIC DNA]</scope>
</reference>
<feature type="region of interest" description="Disordered" evidence="1">
    <location>
        <begin position="168"/>
        <end position="187"/>
    </location>
</feature>
<protein>
    <recommendedName>
        <fullName evidence="6">Transmembrane protein</fullName>
    </recommendedName>
</protein>
<evidence type="ECO:0008006" key="6">
    <source>
        <dbReference type="Google" id="ProtNLM"/>
    </source>
</evidence>
<keyword evidence="2" id="KW-0472">Membrane</keyword>
<dbReference type="AlphaFoldDB" id="A0A8S0VT69"/>
<feature type="transmembrane region" description="Helical" evidence="2">
    <location>
        <begin position="204"/>
        <end position="228"/>
    </location>
</feature>
<evidence type="ECO:0000256" key="3">
    <source>
        <dbReference type="SAM" id="SignalP"/>
    </source>
</evidence>
<name>A0A8S0VT69_CYCAE</name>
<keyword evidence="2" id="KW-1133">Transmembrane helix</keyword>
<accession>A0A8S0VT69</accession>
<evidence type="ECO:0000256" key="2">
    <source>
        <dbReference type="SAM" id="Phobius"/>
    </source>
</evidence>
<dbReference type="Proteomes" id="UP000467700">
    <property type="component" value="Unassembled WGS sequence"/>
</dbReference>
<feature type="compositionally biased region" description="Low complexity" evidence="1">
    <location>
        <begin position="168"/>
        <end position="186"/>
    </location>
</feature>
<keyword evidence="2" id="KW-0812">Transmembrane</keyword>
<feature type="signal peptide" evidence="3">
    <location>
        <begin position="1"/>
        <end position="32"/>
    </location>
</feature>
<evidence type="ECO:0000313" key="4">
    <source>
        <dbReference type="EMBL" id="CAA7259610.1"/>
    </source>
</evidence>
<sequence>MDASARRSFPHVHALFALTVFAAIVFTPVVHAAHPPFARREILLPRQGTLTLTTTTITTTTSVISDSFPTSVPTLSSSSAILSSVQSSPFSESLVSSSSSSFSSLDSLSSTISPSQSSTSSQPSSSSSVSSTRSTSSSVQSTTSSTWTVELTPSITFAFTNNFLPTQATETSSSSSEPSPSETASSNDVVSAAAKSGFWQNKGVVAAVFVIVSLAIVGVAIIIIIVLLKRRSMRRQARLHDEIFENYNEPDFRSDSPGPSINNAPMDAFARREIGYDNPSPTLNTNLQTQPRIIIPTSPIQHPDYYNSSSRYTPPSQMQPTAPPTRGPEIRGSTGYQPSLDSFYGAGTPVAYKPQP</sequence>
<evidence type="ECO:0000313" key="5">
    <source>
        <dbReference type="Proteomes" id="UP000467700"/>
    </source>
</evidence>
<feature type="region of interest" description="Disordered" evidence="1">
    <location>
        <begin position="112"/>
        <end position="139"/>
    </location>
</feature>